<evidence type="ECO:0000313" key="1">
    <source>
        <dbReference type="EMBL" id="BAS20377.1"/>
    </source>
</evidence>
<dbReference type="AlphaFoldDB" id="A0A0K2S0M3"/>
<protein>
    <submittedName>
        <fullName evidence="1">Uncharacterized protein</fullName>
    </submittedName>
</protein>
<dbReference type="EMBL" id="AP014938">
    <property type="protein sequence ID" value="BAS20377.1"/>
    <property type="molecule type" value="Genomic_DNA"/>
</dbReference>
<sequence>MLSADAVEGAAEKRFSRFSGSGRFRGEGIVERYVNRLAYRREPPWQSPNSATLQH</sequence>
<organism evidence="1">
    <name type="scientific">Rothia mucilaginosa</name>
    <dbReference type="NCBI Taxonomy" id="43675"/>
    <lineage>
        <taxon>Bacteria</taxon>
        <taxon>Bacillati</taxon>
        <taxon>Actinomycetota</taxon>
        <taxon>Actinomycetes</taxon>
        <taxon>Micrococcales</taxon>
        <taxon>Micrococcaceae</taxon>
        <taxon>Rothia</taxon>
    </lineage>
</organism>
<dbReference type="Proteomes" id="UP000066203">
    <property type="component" value="Chromosome"/>
</dbReference>
<reference evidence="2" key="1">
    <citation type="submission" date="2015-08" db="EMBL/GenBank/DDBJ databases">
        <title>Complete genome sequence of Rothia mucilaginosa strain NUM-Rm6536.</title>
        <authorList>
            <person name="Nambu T."/>
        </authorList>
    </citation>
    <scope>NUCLEOTIDE SEQUENCE [LARGE SCALE GENOMIC DNA]</scope>
    <source>
        <strain evidence="2">NUM-Rm6536</strain>
    </source>
</reference>
<evidence type="ECO:0000313" key="2">
    <source>
        <dbReference type="Proteomes" id="UP000066203"/>
    </source>
</evidence>
<accession>A0A0K2S0M3</accession>
<proteinExistence type="predicted"/>
<name>A0A0K2S0M3_9MICC</name>
<gene>
    <name evidence="1" type="ORF">RM6536_1130</name>
</gene>